<gene>
    <name evidence="2" type="ORF">HGP29_17800</name>
</gene>
<organism evidence="2 3">
    <name type="scientific">Flammeovirga agarivorans</name>
    <dbReference type="NCBI Taxonomy" id="2726742"/>
    <lineage>
        <taxon>Bacteria</taxon>
        <taxon>Pseudomonadati</taxon>
        <taxon>Bacteroidota</taxon>
        <taxon>Cytophagia</taxon>
        <taxon>Cytophagales</taxon>
        <taxon>Flammeovirgaceae</taxon>
        <taxon>Flammeovirga</taxon>
    </lineage>
</organism>
<keyword evidence="1" id="KW-1133">Transmembrane helix</keyword>
<evidence type="ECO:0008006" key="4">
    <source>
        <dbReference type="Google" id="ProtNLM"/>
    </source>
</evidence>
<name>A0A7X8SMU4_9BACT</name>
<sequence>MHKDFCTHKVLSYWALRIVPSVILLQSLLYKFGDDGAYVYIFLEMGLGDDMRLLFAVLEFIGSIFLVQSVYCRWGAYIGIFVSLLSIIPFVFLGFELPVENSFASGLQLFGMSLVVLMTSLLILEQELGRIQKTSKSTQKKESLTA</sequence>
<feature type="transmembrane region" description="Helical" evidence="1">
    <location>
        <begin position="12"/>
        <end position="30"/>
    </location>
</feature>
<keyword evidence="3" id="KW-1185">Reference proteome</keyword>
<protein>
    <recommendedName>
        <fullName evidence="4">DoxX family protein</fullName>
    </recommendedName>
</protein>
<reference evidence="2 3" key="1">
    <citation type="submission" date="2020-04" db="EMBL/GenBank/DDBJ databases">
        <title>Flammeovirga sp. SR4, a novel species isolated from seawater.</title>
        <authorList>
            <person name="Wang X."/>
        </authorList>
    </citation>
    <scope>NUCLEOTIDE SEQUENCE [LARGE SCALE GENOMIC DNA]</scope>
    <source>
        <strain evidence="2 3">SR4</strain>
    </source>
</reference>
<dbReference type="Proteomes" id="UP000585050">
    <property type="component" value="Unassembled WGS sequence"/>
</dbReference>
<dbReference type="AlphaFoldDB" id="A0A7X8SMU4"/>
<comment type="caution">
    <text evidence="2">The sequence shown here is derived from an EMBL/GenBank/DDBJ whole genome shotgun (WGS) entry which is preliminary data.</text>
</comment>
<keyword evidence="1" id="KW-0812">Transmembrane</keyword>
<keyword evidence="1" id="KW-0472">Membrane</keyword>
<feature type="transmembrane region" description="Helical" evidence="1">
    <location>
        <begin position="74"/>
        <end position="95"/>
    </location>
</feature>
<dbReference type="RefSeq" id="WP_168883780.1">
    <property type="nucleotide sequence ID" value="NZ_JABAIL010000005.1"/>
</dbReference>
<evidence type="ECO:0000313" key="3">
    <source>
        <dbReference type="Proteomes" id="UP000585050"/>
    </source>
</evidence>
<feature type="transmembrane region" description="Helical" evidence="1">
    <location>
        <begin position="50"/>
        <end position="67"/>
    </location>
</feature>
<accession>A0A7X8SMU4</accession>
<feature type="transmembrane region" description="Helical" evidence="1">
    <location>
        <begin position="107"/>
        <end position="124"/>
    </location>
</feature>
<dbReference type="EMBL" id="JABAIL010000005">
    <property type="protein sequence ID" value="NLR93072.1"/>
    <property type="molecule type" value="Genomic_DNA"/>
</dbReference>
<evidence type="ECO:0000256" key="1">
    <source>
        <dbReference type="SAM" id="Phobius"/>
    </source>
</evidence>
<proteinExistence type="predicted"/>
<evidence type="ECO:0000313" key="2">
    <source>
        <dbReference type="EMBL" id="NLR93072.1"/>
    </source>
</evidence>